<dbReference type="Proteomes" id="UP000649617">
    <property type="component" value="Unassembled WGS sequence"/>
</dbReference>
<keyword evidence="6" id="KW-0479">Metal-binding</keyword>
<gene>
    <name evidence="8" type="primary">HHP3</name>
    <name evidence="8" type="ORF">SPIL2461_LOCUS9846</name>
</gene>
<proteinExistence type="inferred from homology"/>
<feature type="transmembrane region" description="Helical" evidence="7">
    <location>
        <begin position="60"/>
        <end position="80"/>
    </location>
</feature>
<dbReference type="GO" id="GO:0046872">
    <property type="term" value="F:metal ion binding"/>
    <property type="evidence" value="ECO:0007669"/>
    <property type="project" value="UniProtKB-KW"/>
</dbReference>
<organism evidence="8 9">
    <name type="scientific">Symbiodinium pilosum</name>
    <name type="common">Dinoflagellate</name>
    <dbReference type="NCBI Taxonomy" id="2952"/>
    <lineage>
        <taxon>Eukaryota</taxon>
        <taxon>Sar</taxon>
        <taxon>Alveolata</taxon>
        <taxon>Dinophyceae</taxon>
        <taxon>Suessiales</taxon>
        <taxon>Symbiodiniaceae</taxon>
        <taxon>Symbiodinium</taxon>
    </lineage>
</organism>
<keyword evidence="3 7" id="KW-0812">Transmembrane</keyword>
<dbReference type="PANTHER" id="PTHR20855">
    <property type="entry name" value="ADIPOR/PROGESTIN RECEPTOR-RELATED"/>
    <property type="match status" value="1"/>
</dbReference>
<evidence type="ECO:0000256" key="5">
    <source>
        <dbReference type="ARBA" id="ARBA00023136"/>
    </source>
</evidence>
<feature type="transmembrane region" description="Helical" evidence="7">
    <location>
        <begin position="126"/>
        <end position="146"/>
    </location>
</feature>
<feature type="binding site" evidence="6">
    <location>
        <position position="128"/>
    </location>
    <ligand>
        <name>Zn(2+)</name>
        <dbReference type="ChEBI" id="CHEBI:29105"/>
    </ligand>
</feature>
<dbReference type="GO" id="GO:0016020">
    <property type="term" value="C:membrane"/>
    <property type="evidence" value="ECO:0007669"/>
    <property type="project" value="UniProtKB-SubCell"/>
</dbReference>
<dbReference type="OrthoDB" id="529367at2759"/>
<feature type="transmembrane region" description="Helical" evidence="7">
    <location>
        <begin position="86"/>
        <end position="106"/>
    </location>
</feature>
<comment type="similarity">
    <text evidence="2">Belongs to the ADIPOR family.</text>
</comment>
<evidence type="ECO:0000313" key="8">
    <source>
        <dbReference type="EMBL" id="CAE7399536.1"/>
    </source>
</evidence>
<keyword evidence="5 7" id="KW-0472">Membrane</keyword>
<protein>
    <submittedName>
        <fullName evidence="8">HHP3 protein</fullName>
    </submittedName>
</protein>
<evidence type="ECO:0000256" key="3">
    <source>
        <dbReference type="ARBA" id="ARBA00022692"/>
    </source>
</evidence>
<keyword evidence="9" id="KW-1185">Reference proteome</keyword>
<evidence type="ECO:0000256" key="1">
    <source>
        <dbReference type="ARBA" id="ARBA00004141"/>
    </source>
</evidence>
<evidence type="ECO:0000256" key="6">
    <source>
        <dbReference type="PIRSR" id="PIRSR604254-1"/>
    </source>
</evidence>
<comment type="subcellular location">
    <subcellularLocation>
        <location evidence="1">Membrane</location>
        <topology evidence="1">Multi-pass membrane protein</topology>
    </subcellularLocation>
</comment>
<dbReference type="InterPro" id="IPR004254">
    <property type="entry name" value="AdipoR/HlyIII-related"/>
</dbReference>
<comment type="caution">
    <text evidence="8">The sequence shown here is derived from an EMBL/GenBank/DDBJ whole genome shotgun (WGS) entry which is preliminary data.</text>
</comment>
<accession>A0A812QQW3</accession>
<evidence type="ECO:0000256" key="2">
    <source>
        <dbReference type="ARBA" id="ARBA00007018"/>
    </source>
</evidence>
<dbReference type="PANTHER" id="PTHR20855:SF52">
    <property type="entry name" value="ADIPONECTIN RECEPTOR PROTEIN"/>
    <property type="match status" value="1"/>
</dbReference>
<evidence type="ECO:0000313" key="9">
    <source>
        <dbReference type="Proteomes" id="UP000649617"/>
    </source>
</evidence>
<feature type="transmembrane region" description="Helical" evidence="7">
    <location>
        <begin position="31"/>
        <end position="48"/>
    </location>
</feature>
<dbReference type="GO" id="GO:0038023">
    <property type="term" value="F:signaling receptor activity"/>
    <property type="evidence" value="ECO:0007669"/>
    <property type="project" value="TreeGrafter"/>
</dbReference>
<keyword evidence="4 7" id="KW-1133">Transmembrane helix</keyword>
<reference evidence="8" key="1">
    <citation type="submission" date="2021-02" db="EMBL/GenBank/DDBJ databases">
        <authorList>
            <person name="Dougan E. K."/>
            <person name="Rhodes N."/>
            <person name="Thang M."/>
            <person name="Chan C."/>
        </authorList>
    </citation>
    <scope>NUCLEOTIDE SEQUENCE</scope>
</reference>
<keyword evidence="6" id="KW-0862">Zinc</keyword>
<evidence type="ECO:0000256" key="7">
    <source>
        <dbReference type="SAM" id="Phobius"/>
    </source>
</evidence>
<dbReference type="AlphaFoldDB" id="A0A812QQW3"/>
<sequence>MDLTGIVVLIAASYFAGIALGYRCYPALRGFYLAYAAFVSLALAVPLLKPDLVKDLAQHMVLCVVLGLVPAVHFLCTASGKEAACVLPYLLLMFGSYGAGACFYFARWPERHWPGYFDIIGHSHQFWHIFVLLAAVCWLQGCHAMMTELTLCEEAVAQEGSVLLP</sequence>
<evidence type="ECO:0000256" key="4">
    <source>
        <dbReference type="ARBA" id="ARBA00022989"/>
    </source>
</evidence>
<feature type="binding site" evidence="6">
    <location>
        <position position="124"/>
    </location>
    <ligand>
        <name>Zn(2+)</name>
        <dbReference type="ChEBI" id="CHEBI:29105"/>
    </ligand>
</feature>
<dbReference type="Pfam" id="PF03006">
    <property type="entry name" value="HlyIII"/>
    <property type="match status" value="1"/>
</dbReference>
<name>A0A812QQW3_SYMPI</name>
<dbReference type="EMBL" id="CAJNIZ010017535">
    <property type="protein sequence ID" value="CAE7399536.1"/>
    <property type="molecule type" value="Genomic_DNA"/>
</dbReference>